<feature type="non-terminal residue" evidence="1">
    <location>
        <position position="1"/>
    </location>
</feature>
<dbReference type="RefSeq" id="XP_005831156.1">
    <property type="nucleotide sequence ID" value="XM_005831099.1"/>
</dbReference>
<evidence type="ECO:0000313" key="1">
    <source>
        <dbReference type="EMBL" id="EKX44176.1"/>
    </source>
</evidence>
<gene>
    <name evidence="1" type="ORF">GUITHDRAFT_153082</name>
</gene>
<dbReference type="EnsemblProtists" id="EKX44176">
    <property type="protein sequence ID" value="EKX44176"/>
    <property type="gene ID" value="GUITHDRAFT_153082"/>
</dbReference>
<dbReference type="HOGENOM" id="CLU_3056872_0_0_1"/>
<organism evidence="1">
    <name type="scientific">Guillardia theta (strain CCMP2712)</name>
    <name type="common">Cryptophyte</name>
    <dbReference type="NCBI Taxonomy" id="905079"/>
    <lineage>
        <taxon>Eukaryota</taxon>
        <taxon>Cryptophyceae</taxon>
        <taxon>Pyrenomonadales</taxon>
        <taxon>Geminigeraceae</taxon>
        <taxon>Guillardia</taxon>
    </lineage>
</organism>
<sequence length="54" mass="6287">MLFQKQVMAANDRMLPQQFTMLVKDCSLHPQECFQQPFSRGMLSPQSPLRHPVL</sequence>
<evidence type="ECO:0000313" key="2">
    <source>
        <dbReference type="EnsemblProtists" id="EKX44176"/>
    </source>
</evidence>
<dbReference type="PaxDb" id="55529-EKX44176"/>
<name>L1J6M7_GUITC</name>
<protein>
    <submittedName>
        <fullName evidence="1 2">Uncharacterized protein</fullName>
    </submittedName>
</protein>
<dbReference type="GeneID" id="17300861"/>
<dbReference type="Proteomes" id="UP000011087">
    <property type="component" value="Unassembled WGS sequence"/>
</dbReference>
<reference evidence="3" key="2">
    <citation type="submission" date="2012-11" db="EMBL/GenBank/DDBJ databases">
        <authorList>
            <person name="Kuo A."/>
            <person name="Curtis B.A."/>
            <person name="Tanifuji G."/>
            <person name="Burki F."/>
            <person name="Gruber A."/>
            <person name="Irimia M."/>
            <person name="Maruyama S."/>
            <person name="Arias M.C."/>
            <person name="Ball S.G."/>
            <person name="Gile G.H."/>
            <person name="Hirakawa Y."/>
            <person name="Hopkins J.F."/>
            <person name="Rensing S.A."/>
            <person name="Schmutz J."/>
            <person name="Symeonidi A."/>
            <person name="Elias M."/>
            <person name="Eveleigh R.J."/>
            <person name="Herman E.K."/>
            <person name="Klute M.J."/>
            <person name="Nakayama T."/>
            <person name="Obornik M."/>
            <person name="Reyes-Prieto A."/>
            <person name="Armbrust E.V."/>
            <person name="Aves S.J."/>
            <person name="Beiko R.G."/>
            <person name="Coutinho P."/>
            <person name="Dacks J.B."/>
            <person name="Durnford D.G."/>
            <person name="Fast N.M."/>
            <person name="Green B.R."/>
            <person name="Grisdale C."/>
            <person name="Hempe F."/>
            <person name="Henrissat B."/>
            <person name="Hoppner M.P."/>
            <person name="Ishida K.-I."/>
            <person name="Kim E."/>
            <person name="Koreny L."/>
            <person name="Kroth P.G."/>
            <person name="Liu Y."/>
            <person name="Malik S.-B."/>
            <person name="Maier U.G."/>
            <person name="McRose D."/>
            <person name="Mock T."/>
            <person name="Neilson J.A."/>
            <person name="Onodera N.T."/>
            <person name="Poole A.M."/>
            <person name="Pritham E.J."/>
            <person name="Richards T.A."/>
            <person name="Rocap G."/>
            <person name="Roy S.W."/>
            <person name="Sarai C."/>
            <person name="Schaack S."/>
            <person name="Shirato S."/>
            <person name="Slamovits C.H."/>
            <person name="Spencer D.F."/>
            <person name="Suzuki S."/>
            <person name="Worden A.Z."/>
            <person name="Zauner S."/>
            <person name="Barry K."/>
            <person name="Bell C."/>
            <person name="Bharti A.K."/>
            <person name="Crow J.A."/>
            <person name="Grimwood J."/>
            <person name="Kramer R."/>
            <person name="Lindquist E."/>
            <person name="Lucas S."/>
            <person name="Salamov A."/>
            <person name="McFadden G.I."/>
            <person name="Lane C.E."/>
            <person name="Keeling P.J."/>
            <person name="Gray M.W."/>
            <person name="Grigoriev I.V."/>
            <person name="Archibald J.M."/>
        </authorList>
    </citation>
    <scope>NUCLEOTIDE SEQUENCE</scope>
    <source>
        <strain evidence="3">CCMP2712</strain>
    </source>
</reference>
<keyword evidence="3" id="KW-1185">Reference proteome</keyword>
<reference evidence="1 3" key="1">
    <citation type="journal article" date="2012" name="Nature">
        <title>Algal genomes reveal evolutionary mosaicism and the fate of nucleomorphs.</title>
        <authorList>
            <consortium name="DOE Joint Genome Institute"/>
            <person name="Curtis B.A."/>
            <person name="Tanifuji G."/>
            <person name="Burki F."/>
            <person name="Gruber A."/>
            <person name="Irimia M."/>
            <person name="Maruyama S."/>
            <person name="Arias M.C."/>
            <person name="Ball S.G."/>
            <person name="Gile G.H."/>
            <person name="Hirakawa Y."/>
            <person name="Hopkins J.F."/>
            <person name="Kuo A."/>
            <person name="Rensing S.A."/>
            <person name="Schmutz J."/>
            <person name="Symeonidi A."/>
            <person name="Elias M."/>
            <person name="Eveleigh R.J."/>
            <person name="Herman E.K."/>
            <person name="Klute M.J."/>
            <person name="Nakayama T."/>
            <person name="Obornik M."/>
            <person name="Reyes-Prieto A."/>
            <person name="Armbrust E.V."/>
            <person name="Aves S.J."/>
            <person name="Beiko R.G."/>
            <person name="Coutinho P."/>
            <person name="Dacks J.B."/>
            <person name="Durnford D.G."/>
            <person name="Fast N.M."/>
            <person name="Green B.R."/>
            <person name="Grisdale C.J."/>
            <person name="Hempel F."/>
            <person name="Henrissat B."/>
            <person name="Hoppner M.P."/>
            <person name="Ishida K."/>
            <person name="Kim E."/>
            <person name="Koreny L."/>
            <person name="Kroth P.G."/>
            <person name="Liu Y."/>
            <person name="Malik S.B."/>
            <person name="Maier U.G."/>
            <person name="McRose D."/>
            <person name="Mock T."/>
            <person name="Neilson J.A."/>
            <person name="Onodera N.T."/>
            <person name="Poole A.M."/>
            <person name="Pritham E.J."/>
            <person name="Richards T.A."/>
            <person name="Rocap G."/>
            <person name="Roy S.W."/>
            <person name="Sarai C."/>
            <person name="Schaack S."/>
            <person name="Shirato S."/>
            <person name="Slamovits C.H."/>
            <person name="Spencer D.F."/>
            <person name="Suzuki S."/>
            <person name="Worden A.Z."/>
            <person name="Zauner S."/>
            <person name="Barry K."/>
            <person name="Bell C."/>
            <person name="Bharti A.K."/>
            <person name="Crow J.A."/>
            <person name="Grimwood J."/>
            <person name="Kramer R."/>
            <person name="Lindquist E."/>
            <person name="Lucas S."/>
            <person name="Salamov A."/>
            <person name="McFadden G.I."/>
            <person name="Lane C.E."/>
            <person name="Keeling P.J."/>
            <person name="Gray M.W."/>
            <person name="Grigoriev I.V."/>
            <person name="Archibald J.M."/>
        </authorList>
    </citation>
    <scope>NUCLEOTIDE SEQUENCE</scope>
    <source>
        <strain evidence="1 3">CCMP2712</strain>
    </source>
</reference>
<reference evidence="2" key="3">
    <citation type="submission" date="2015-06" db="UniProtKB">
        <authorList>
            <consortium name="EnsemblProtists"/>
        </authorList>
    </citation>
    <scope>IDENTIFICATION</scope>
</reference>
<dbReference type="AlphaFoldDB" id="L1J6M7"/>
<evidence type="ECO:0000313" key="3">
    <source>
        <dbReference type="Proteomes" id="UP000011087"/>
    </source>
</evidence>
<proteinExistence type="predicted"/>
<dbReference type="EMBL" id="JH993006">
    <property type="protein sequence ID" value="EKX44176.1"/>
    <property type="molecule type" value="Genomic_DNA"/>
</dbReference>
<dbReference type="KEGG" id="gtt:GUITHDRAFT_153082"/>
<accession>L1J6M7</accession>